<feature type="domain" description="SGNH hydrolase-type esterase" evidence="1">
    <location>
        <begin position="67"/>
        <end position="242"/>
    </location>
</feature>
<keyword evidence="3" id="KW-1185">Reference proteome</keyword>
<dbReference type="Proteomes" id="UP000611640">
    <property type="component" value="Chromosome"/>
</dbReference>
<dbReference type="KEGG" id="atl:Athai_05360"/>
<accession>A0A7R7HUV2</accession>
<proteinExistence type="predicted"/>
<dbReference type="InterPro" id="IPR036514">
    <property type="entry name" value="SGNH_hydro_sf"/>
</dbReference>
<name>A0A7R7HUV2_9ACTN</name>
<sequence length="259" mass="26122">MKAGQIVRFAGRGVLLSTAGLVLMSAGLLAVEAGLALGRRYGQPAIGPGMRATFGPPHAPVLKLAMLGDSTAAGVGVHRVDETVGGQLATRLADTGVRVALTSAAVSGSRTADLDPQVSRTLLVDPPDLAVILVGSADVVHLTAPSRAAAELTAAVTRLRAAGIAVVVGTCPDLGACRGIGQPLRELVGLAAQRLAQAQVSATRAADGIPVDLAAAVGPLFRADRGMLSPDGFHPSGDGYRIWAHALYPAVAALHGSTY</sequence>
<dbReference type="RefSeq" id="WP_203959988.1">
    <property type="nucleotide sequence ID" value="NZ_AP023355.1"/>
</dbReference>
<evidence type="ECO:0000313" key="2">
    <source>
        <dbReference type="EMBL" id="BCJ33033.1"/>
    </source>
</evidence>
<organism evidence="2 3">
    <name type="scientific">Actinocatenispora thailandica</name>
    <dbReference type="NCBI Taxonomy" id="227318"/>
    <lineage>
        <taxon>Bacteria</taxon>
        <taxon>Bacillati</taxon>
        <taxon>Actinomycetota</taxon>
        <taxon>Actinomycetes</taxon>
        <taxon>Micromonosporales</taxon>
        <taxon>Micromonosporaceae</taxon>
        <taxon>Actinocatenispora</taxon>
    </lineage>
</organism>
<dbReference type="AlphaFoldDB" id="A0A7R7HUV2"/>
<evidence type="ECO:0000313" key="3">
    <source>
        <dbReference type="Proteomes" id="UP000611640"/>
    </source>
</evidence>
<dbReference type="SUPFAM" id="SSF52266">
    <property type="entry name" value="SGNH hydrolase"/>
    <property type="match status" value="1"/>
</dbReference>
<dbReference type="EMBL" id="AP023355">
    <property type="protein sequence ID" value="BCJ33033.1"/>
    <property type="molecule type" value="Genomic_DNA"/>
</dbReference>
<dbReference type="InterPro" id="IPR051532">
    <property type="entry name" value="Ester_Hydrolysis_Enzymes"/>
</dbReference>
<gene>
    <name evidence="2" type="ORF">Athai_05360</name>
</gene>
<dbReference type="PANTHER" id="PTHR30383">
    <property type="entry name" value="THIOESTERASE 1/PROTEASE 1/LYSOPHOSPHOLIPASE L1"/>
    <property type="match status" value="1"/>
</dbReference>
<evidence type="ECO:0000259" key="1">
    <source>
        <dbReference type="Pfam" id="PF13472"/>
    </source>
</evidence>
<dbReference type="InterPro" id="IPR013830">
    <property type="entry name" value="SGNH_hydro"/>
</dbReference>
<dbReference type="Pfam" id="PF13472">
    <property type="entry name" value="Lipase_GDSL_2"/>
    <property type="match status" value="1"/>
</dbReference>
<dbReference type="Gene3D" id="3.40.50.1110">
    <property type="entry name" value="SGNH hydrolase"/>
    <property type="match status" value="1"/>
</dbReference>
<dbReference type="CDD" id="cd01836">
    <property type="entry name" value="FeeA_FeeB_like"/>
    <property type="match status" value="1"/>
</dbReference>
<protein>
    <submittedName>
        <fullName evidence="2">Lipase</fullName>
    </submittedName>
</protein>
<reference evidence="2 3" key="1">
    <citation type="submission" date="2020-08" db="EMBL/GenBank/DDBJ databases">
        <title>Whole genome shotgun sequence of Actinocatenispora thailandica NBRC 105041.</title>
        <authorList>
            <person name="Komaki H."/>
            <person name="Tamura T."/>
        </authorList>
    </citation>
    <scope>NUCLEOTIDE SEQUENCE [LARGE SCALE GENOMIC DNA]</scope>
    <source>
        <strain evidence="2 3">NBRC 105041</strain>
    </source>
</reference>
<dbReference type="GO" id="GO:0004622">
    <property type="term" value="F:phosphatidylcholine lysophospholipase activity"/>
    <property type="evidence" value="ECO:0007669"/>
    <property type="project" value="TreeGrafter"/>
</dbReference>
<dbReference type="PANTHER" id="PTHR30383:SF5">
    <property type="entry name" value="SGNH HYDROLASE-TYPE ESTERASE DOMAIN-CONTAINING PROTEIN"/>
    <property type="match status" value="1"/>
</dbReference>